<evidence type="ECO:0000313" key="3">
    <source>
        <dbReference type="Proteomes" id="UP000663841"/>
    </source>
</evidence>
<evidence type="ECO:0000313" key="2">
    <source>
        <dbReference type="EMBL" id="CAE6460166.1"/>
    </source>
</evidence>
<reference evidence="2" key="1">
    <citation type="submission" date="2021-01" db="EMBL/GenBank/DDBJ databases">
        <authorList>
            <person name="Kaushik A."/>
        </authorList>
    </citation>
    <scope>NUCLEOTIDE SEQUENCE</scope>
    <source>
        <strain evidence="2">AG3-T5</strain>
    </source>
</reference>
<feature type="region of interest" description="Disordered" evidence="1">
    <location>
        <begin position="414"/>
        <end position="445"/>
    </location>
</feature>
<dbReference type="EMBL" id="CAJMWW010000246">
    <property type="protein sequence ID" value="CAE6460166.1"/>
    <property type="molecule type" value="Genomic_DNA"/>
</dbReference>
<sequence length="476" mass="53059">MASHTPGAPANPQAPENHGVAPSERSASSQISSASVLATKAEFKQWATSVKLNRTITEDIPEDSPGPSEPIFGIIRCLREASMVFPRWLTEGDPEFPLSHISSAHLPLKKKLSTDLVAATKQKRFKVNPDKDKELYCSISTIFQSCLHVKVLLMRQNPTEMDRRISIDTLIAHICEGDGDDIVQYSTEQKLKLPKPRDFNVPTTTADGVMYLDLAGFDPYDMNAELRELGSSFVPGSIKSLQVVHCVAEYKRGGGGTNQALMGIVSGLYQKKVLGIPHQPVFGIFHHAVDIVRVLAGVWQNDWIRLYQVGSYSFRHPRQAVQFYLVVRGIRNLGKTYYEELRNSEQEIAFRIEDRKPVDEWAIDRMGSISEHNEPDSHIPGGNGPNTQSGLAHNLSILGRWDTRDRVLSYLKSMSDHDTSSPSDNVDYSESPPPYTTVPSPNRDKSILVAPLQAAGPTKDMWSHEPANFHPWLHMS</sequence>
<accession>A0A8H3BNB7</accession>
<feature type="region of interest" description="Disordered" evidence="1">
    <location>
        <begin position="1"/>
        <end position="32"/>
    </location>
</feature>
<comment type="caution">
    <text evidence="2">The sequence shown here is derived from an EMBL/GenBank/DDBJ whole genome shotgun (WGS) entry which is preliminary data.</text>
</comment>
<dbReference type="Proteomes" id="UP000663841">
    <property type="component" value="Unassembled WGS sequence"/>
</dbReference>
<gene>
    <name evidence="2" type="ORF">RDB_LOCUS149973</name>
</gene>
<protein>
    <submittedName>
        <fullName evidence="2">Uncharacterized protein</fullName>
    </submittedName>
</protein>
<organism evidence="2 3">
    <name type="scientific">Rhizoctonia solani</name>
    <dbReference type="NCBI Taxonomy" id="456999"/>
    <lineage>
        <taxon>Eukaryota</taxon>
        <taxon>Fungi</taxon>
        <taxon>Dikarya</taxon>
        <taxon>Basidiomycota</taxon>
        <taxon>Agaricomycotina</taxon>
        <taxon>Agaricomycetes</taxon>
        <taxon>Cantharellales</taxon>
        <taxon>Ceratobasidiaceae</taxon>
        <taxon>Rhizoctonia</taxon>
    </lineage>
</organism>
<evidence type="ECO:0000256" key="1">
    <source>
        <dbReference type="SAM" id="MobiDB-lite"/>
    </source>
</evidence>
<dbReference type="AlphaFoldDB" id="A0A8H3BNB7"/>
<name>A0A8H3BNB7_9AGAM</name>
<feature type="region of interest" description="Disordered" evidence="1">
    <location>
        <begin position="370"/>
        <end position="391"/>
    </location>
</feature>
<proteinExistence type="predicted"/>
<feature type="compositionally biased region" description="Low complexity" evidence="1">
    <location>
        <begin position="21"/>
        <end position="32"/>
    </location>
</feature>